<dbReference type="RefSeq" id="WP_013920474.1">
    <property type="nucleotide sequence ID" value="NC_015690.1"/>
</dbReference>
<dbReference type="KEGG" id="pms:KNP414_06811"/>
<dbReference type="AlphaFoldDB" id="F8FEL3"/>
<dbReference type="EMBL" id="CP002869">
    <property type="protein sequence ID" value="AEI45330.1"/>
    <property type="molecule type" value="Genomic_DNA"/>
</dbReference>
<evidence type="ECO:0000313" key="4">
    <source>
        <dbReference type="Proteomes" id="UP000006620"/>
    </source>
</evidence>
<dbReference type="Gene3D" id="2.60.40.420">
    <property type="entry name" value="Cupredoxins - blue copper proteins"/>
    <property type="match status" value="1"/>
</dbReference>
<protein>
    <recommendedName>
        <fullName evidence="2">EfeO-type cupredoxin-like domain-containing protein</fullName>
    </recommendedName>
</protein>
<dbReference type="Pfam" id="PF13473">
    <property type="entry name" value="Cupredoxin_1"/>
    <property type="match status" value="1"/>
</dbReference>
<feature type="signal peptide" evidence="1">
    <location>
        <begin position="1"/>
        <end position="21"/>
    </location>
</feature>
<dbReference type="SUPFAM" id="SSF49503">
    <property type="entry name" value="Cupredoxins"/>
    <property type="match status" value="1"/>
</dbReference>
<dbReference type="PROSITE" id="PS51257">
    <property type="entry name" value="PROKAR_LIPOPROTEIN"/>
    <property type="match status" value="1"/>
</dbReference>
<reference evidence="4" key="1">
    <citation type="submission" date="2011-06" db="EMBL/GenBank/DDBJ databases">
        <title>Complete genome sequence of Paenibacillus mucilaginosus KNP414.</title>
        <authorList>
            <person name="Wang J."/>
            <person name="Hu S."/>
            <person name="Hu X."/>
            <person name="Zhang B."/>
            <person name="Dong D."/>
            <person name="Zhang S."/>
            <person name="Zhao K."/>
            <person name="Wu D."/>
        </authorList>
    </citation>
    <scope>NUCLEOTIDE SEQUENCE [LARGE SCALE GENOMIC DNA]</scope>
    <source>
        <strain evidence="4">KNP414</strain>
    </source>
</reference>
<name>F8FEL3_PAEMK</name>
<dbReference type="Proteomes" id="UP000006620">
    <property type="component" value="Chromosome"/>
</dbReference>
<dbReference type="PATRIC" id="fig|1036673.3.peg.6358"/>
<gene>
    <name evidence="3" type="ordered locus">KNP414_06811</name>
</gene>
<keyword evidence="1" id="KW-0732">Signal</keyword>
<feature type="domain" description="EfeO-type cupredoxin-like" evidence="2">
    <location>
        <begin position="26"/>
        <end position="110"/>
    </location>
</feature>
<feature type="chain" id="PRO_5038367765" description="EfeO-type cupredoxin-like domain-containing protein" evidence="1">
    <location>
        <begin position="22"/>
        <end position="125"/>
    </location>
</feature>
<dbReference type="InterPro" id="IPR008972">
    <property type="entry name" value="Cupredoxin"/>
</dbReference>
<proteinExistence type="predicted"/>
<accession>F8FEL3</accession>
<dbReference type="InterPro" id="IPR028096">
    <property type="entry name" value="EfeO_Cupredoxin"/>
</dbReference>
<sequence length="125" mass="13133">MKTLLTIAAAAGMLLVFSACGAKPATTPEAAPEAAAGSGQQVKLIATNYAFDQKEYKVKAGEEVTFSLQNKQGLHAVAIKDLNVELSNQKKTVTIKPDKPGTYDILCSLPCGPGHAMMTAKLIVE</sequence>
<evidence type="ECO:0000313" key="3">
    <source>
        <dbReference type="EMBL" id="AEI45330.1"/>
    </source>
</evidence>
<reference evidence="3 4" key="2">
    <citation type="journal article" date="2013" name="Genome Announc.">
        <title>Genome Sequence of Growth-Improving Paenibacillus mucilaginosus Strain KNP414.</title>
        <authorList>
            <person name="Lu J.J."/>
            <person name="Wang J.F."/>
            <person name="Hu X.F."/>
        </authorList>
    </citation>
    <scope>NUCLEOTIDE SEQUENCE [LARGE SCALE GENOMIC DNA]</scope>
    <source>
        <strain evidence="3 4">KNP414</strain>
    </source>
</reference>
<evidence type="ECO:0000259" key="2">
    <source>
        <dbReference type="Pfam" id="PF13473"/>
    </source>
</evidence>
<organism evidence="3 4">
    <name type="scientific">Paenibacillus mucilaginosus (strain KNP414)</name>
    <dbReference type="NCBI Taxonomy" id="1036673"/>
    <lineage>
        <taxon>Bacteria</taxon>
        <taxon>Bacillati</taxon>
        <taxon>Bacillota</taxon>
        <taxon>Bacilli</taxon>
        <taxon>Bacillales</taxon>
        <taxon>Paenibacillaceae</taxon>
        <taxon>Paenibacillus</taxon>
    </lineage>
</organism>
<evidence type="ECO:0000256" key="1">
    <source>
        <dbReference type="SAM" id="SignalP"/>
    </source>
</evidence>
<dbReference type="HOGENOM" id="CLU_143985_1_0_9"/>